<evidence type="ECO:0000313" key="2">
    <source>
        <dbReference type="Proteomes" id="UP000061569"/>
    </source>
</evidence>
<reference evidence="1 2" key="1">
    <citation type="submission" date="2015-11" db="EMBL/GenBank/DDBJ databases">
        <title>Genome sequences of Lysobacter enzymogenes strain C3 and Lysobacter antibioticus ATCC 29479.</title>
        <authorList>
            <person name="Kobayashi D.Y."/>
        </authorList>
    </citation>
    <scope>NUCLEOTIDE SEQUENCE [LARGE SCALE GENOMIC DNA]</scope>
    <source>
        <strain evidence="1 2">C3</strain>
    </source>
</reference>
<sequence>MTRTQLSACLSVLIALSSTAALADDDVSKVNGSITVEAGQRRGDVETVNGSIRVGDNAAVQDAQTVNGSINVGNGAQTGRLETVNGSIRAGTKLTASDGIETVNGGVFVDRGGRVRGDVETVNGSIGLVATELTGGIETVNGDVTVGVDSHVAGGIKYTKPTGNFTFQKRDPIVIVGPNARVDGPLVFERPVKLYVHASAKTGAIRGATAIAFSGATPPAQ</sequence>
<dbReference type="STRING" id="69.GLE_0271"/>
<name>A0A0S2DB48_LYSEN</name>
<dbReference type="RefSeq" id="WP_057945916.1">
    <property type="nucleotide sequence ID" value="NZ_CP067396.1"/>
</dbReference>
<dbReference type="EMBL" id="CP013140">
    <property type="protein sequence ID" value="ALN55629.1"/>
    <property type="molecule type" value="Genomic_DNA"/>
</dbReference>
<organism evidence="1 2">
    <name type="scientific">Lysobacter enzymogenes</name>
    <dbReference type="NCBI Taxonomy" id="69"/>
    <lineage>
        <taxon>Bacteria</taxon>
        <taxon>Pseudomonadati</taxon>
        <taxon>Pseudomonadota</taxon>
        <taxon>Gammaproteobacteria</taxon>
        <taxon>Lysobacterales</taxon>
        <taxon>Lysobacteraceae</taxon>
        <taxon>Lysobacter</taxon>
    </lineage>
</organism>
<proteinExistence type="predicted"/>
<gene>
    <name evidence="1" type="ORF">GLE_0271</name>
</gene>
<dbReference type="AlphaFoldDB" id="A0A0S2DB48"/>
<dbReference type="OrthoDB" id="5959358at2"/>
<dbReference type="Proteomes" id="UP000061569">
    <property type="component" value="Chromosome"/>
</dbReference>
<accession>A0A0S2DB48</accession>
<dbReference type="PATRIC" id="fig|69.6.peg.270"/>
<protein>
    <submittedName>
        <fullName evidence="1">Uncharacterized protein</fullName>
    </submittedName>
</protein>
<dbReference type="KEGG" id="lez:GLE_0271"/>
<evidence type="ECO:0000313" key="1">
    <source>
        <dbReference type="EMBL" id="ALN55629.1"/>
    </source>
</evidence>